<dbReference type="OrthoDB" id="207120at2759"/>
<sequence length="1092" mass="120043">MATATPPFKVKALFQYSTDYEEDLNFDVGQLITVSEIEDEEWFSGYYDEDGVRKEGIFPKTFVAVVAAPKEAVQHAEEQPDSAEELEVEVEERKDVELEQEVKQAHSPQQQKSQQEQPQGVGSQFGEKEEKEHSTKQETSPIDVSKPKVATTDTVTSQEAENTENSGTSPVRRHNSTSHNEMLNRISTFNHGTVAPMPTKGPVNEAPVKKSFVAAPSSYVPQGFGDKPKPKSVSQETHPANVISEHSQREEEEEEPKMSLKERIALLQKRQQEEAERAQAILKRKEHKKKKKEQQYTQAPELQETETEPTETNLDRSKTADSTAASQQGELIDAALPVEHEQGIIAKDQEISGVEKQEITPSVANESEDDQSDNENIESNQGNTIENELANEDEDDARSQEEIEEHRSDNNEDDDKEEEDDEEEEDEEEVKRRNLRERMAKLSGGVGMFGMMGVPTPFGAPAGGKPASKNEKKAVKTENENLDVTGSKLDSLPNVAAAQAVGASHFQLPDDGSAPSDESELVDESDEVTSQADATAPDEQEVPTSVSSHPPIPLSARQVPIPTPRVPVSETEVHTASETTNLPPLYTQGSSKEEQEVGSPISPSVVPPKIPSIPKRTPVSPSSHRAPPVPAPAVPISPQNISPSAQRRLSQELGRSIPKVPPPGVPPIPTRDFVDPGAGVSETSGSPDVPKQTISDASEAPPLVEFDPEAMNQNFNHEHHSPEDSDNNVTGYEADEDTDVNRSPSHMATKPSVPIPEVRKAQTEVNQIKDPKVGRSQTLPPAAPAPPIPGFAPNVPSPKVPSRVRKEAPPPPPVPAPTAGPAVAQQHPLTLKEVPSGSNSIERKNSVLSATQSNKFTDQTWYVKGRAPPGFSARIHDDVLLEVDTNTIRRRGNRNTIYRDFYVLSFDLSQDVFEVEWDESLPEEAETKHHRIDAPVFTVDTLVWNSQEYGSKVFQLAHSFIGKQLDASLVETIFSQIEGILPPIGVKGYGATIYKNNSNSSVSQHDEFRPGDVLCMLKSKFVGHKLKPAFEVGNKTEPYCGIISEFDSQKNKLRVIEQDSRGKVKANSYRLNDFKSGKIRVFRPIGRDAIGW</sequence>
<feature type="compositionally biased region" description="Polar residues" evidence="3">
    <location>
        <begin position="639"/>
        <end position="648"/>
    </location>
</feature>
<feature type="region of interest" description="Disordered" evidence="3">
    <location>
        <begin position="455"/>
        <end position="488"/>
    </location>
</feature>
<feature type="compositionally biased region" description="Basic and acidic residues" evidence="3">
    <location>
        <begin position="468"/>
        <end position="479"/>
    </location>
</feature>
<feature type="compositionally biased region" description="Pro residues" evidence="3">
    <location>
        <begin position="659"/>
        <end position="669"/>
    </location>
</feature>
<keyword evidence="1 2" id="KW-0728">SH3 domain</keyword>
<dbReference type="InterPro" id="IPR036028">
    <property type="entry name" value="SH3-like_dom_sf"/>
</dbReference>
<feature type="compositionally biased region" description="Polar residues" evidence="3">
    <location>
        <begin position="574"/>
        <end position="590"/>
    </location>
</feature>
<feature type="compositionally biased region" description="Acidic residues" evidence="3">
    <location>
        <begin position="79"/>
        <end position="90"/>
    </location>
</feature>
<feature type="region of interest" description="Disordered" evidence="3">
    <location>
        <begin position="73"/>
        <end position="184"/>
    </location>
</feature>
<feature type="compositionally biased region" description="Basic and acidic residues" evidence="3">
    <location>
        <begin position="397"/>
        <end position="410"/>
    </location>
</feature>
<dbReference type="PROSITE" id="PS50002">
    <property type="entry name" value="SH3"/>
    <property type="match status" value="1"/>
</dbReference>
<dbReference type="Pfam" id="PF25459">
    <property type="entry name" value="AIM3_BBC1_C"/>
    <property type="match status" value="1"/>
</dbReference>
<protein>
    <submittedName>
        <fullName evidence="5">BA75_03674T0</fullName>
    </submittedName>
</protein>
<name>A0A1B2JED8_PICPA</name>
<gene>
    <name evidence="5" type="primary">BBC1</name>
    <name evidence="5" type="ORF">ATY40_BA7503674</name>
</gene>
<evidence type="ECO:0000259" key="4">
    <source>
        <dbReference type="PROSITE" id="PS50002"/>
    </source>
</evidence>
<reference evidence="5 6" key="1">
    <citation type="submission" date="2016-02" db="EMBL/GenBank/DDBJ databases">
        <title>Comparative genomic and transcriptomic foundation for Pichia pastoris.</title>
        <authorList>
            <person name="Love K.R."/>
            <person name="Shah K.A."/>
            <person name="Whittaker C.A."/>
            <person name="Wu J."/>
            <person name="Bartlett M.C."/>
            <person name="Ma D."/>
            <person name="Leeson R.L."/>
            <person name="Priest M."/>
            <person name="Young S.K."/>
            <person name="Love J.C."/>
        </authorList>
    </citation>
    <scope>NUCLEOTIDE SEQUENCE [LARGE SCALE GENOMIC DNA]</scope>
    <source>
        <strain evidence="5 6">ATCC 28485</strain>
    </source>
</reference>
<feature type="domain" description="SH3" evidence="4">
    <location>
        <begin position="5"/>
        <end position="68"/>
    </location>
</feature>
<evidence type="ECO:0000256" key="1">
    <source>
        <dbReference type="ARBA" id="ARBA00022443"/>
    </source>
</evidence>
<dbReference type="Gene3D" id="2.30.30.40">
    <property type="entry name" value="SH3 Domains"/>
    <property type="match status" value="1"/>
</dbReference>
<dbReference type="AlphaFoldDB" id="A0A1B2JED8"/>
<evidence type="ECO:0000256" key="2">
    <source>
        <dbReference type="PROSITE-ProRule" id="PRU00192"/>
    </source>
</evidence>
<organism evidence="5 6">
    <name type="scientific">Komagataella pastoris</name>
    <name type="common">Yeast</name>
    <name type="synonym">Pichia pastoris</name>
    <dbReference type="NCBI Taxonomy" id="4922"/>
    <lineage>
        <taxon>Eukaryota</taxon>
        <taxon>Fungi</taxon>
        <taxon>Dikarya</taxon>
        <taxon>Ascomycota</taxon>
        <taxon>Saccharomycotina</taxon>
        <taxon>Pichiomycetes</taxon>
        <taxon>Pichiales</taxon>
        <taxon>Pichiaceae</taxon>
        <taxon>Komagataella</taxon>
    </lineage>
</organism>
<feature type="compositionally biased region" description="Polar residues" evidence="3">
    <location>
        <begin position="320"/>
        <end position="329"/>
    </location>
</feature>
<feature type="compositionally biased region" description="Basic and acidic residues" evidence="3">
    <location>
        <begin position="757"/>
        <end position="773"/>
    </location>
</feature>
<dbReference type="CDD" id="cd11887">
    <property type="entry name" value="SH3_Bbc1"/>
    <property type="match status" value="1"/>
</dbReference>
<evidence type="ECO:0000313" key="6">
    <source>
        <dbReference type="Proteomes" id="UP000094565"/>
    </source>
</evidence>
<keyword evidence="6" id="KW-1185">Reference proteome</keyword>
<feature type="compositionally biased region" description="Basic and acidic residues" evidence="3">
    <location>
        <begin position="91"/>
        <end position="104"/>
    </location>
</feature>
<feature type="compositionally biased region" description="Acidic residues" evidence="3">
    <location>
        <begin position="411"/>
        <end position="428"/>
    </location>
</feature>
<feature type="compositionally biased region" description="Basic and acidic residues" evidence="3">
    <location>
        <begin position="126"/>
        <end position="136"/>
    </location>
</feature>
<feature type="compositionally biased region" description="Acidic residues" evidence="3">
    <location>
        <begin position="366"/>
        <end position="376"/>
    </location>
</feature>
<feature type="compositionally biased region" description="Basic residues" evidence="3">
    <location>
        <begin position="282"/>
        <end position="292"/>
    </location>
</feature>
<feature type="compositionally biased region" description="Low complexity" evidence="3">
    <location>
        <begin position="612"/>
        <end position="626"/>
    </location>
</feature>
<feature type="compositionally biased region" description="Polar residues" evidence="3">
    <location>
        <begin position="151"/>
        <end position="169"/>
    </location>
</feature>
<feature type="compositionally biased region" description="Polar residues" evidence="3">
    <location>
        <begin position="681"/>
        <end position="696"/>
    </location>
</feature>
<feature type="region of interest" description="Disordered" evidence="3">
    <location>
        <begin position="502"/>
        <end position="823"/>
    </location>
</feature>
<dbReference type="InterPro" id="IPR057402">
    <property type="entry name" value="AIM3_BBC1_C"/>
</dbReference>
<dbReference type="Pfam" id="PF00018">
    <property type="entry name" value="SH3_1"/>
    <property type="match status" value="1"/>
</dbReference>
<dbReference type="InterPro" id="IPR001452">
    <property type="entry name" value="SH3_domain"/>
</dbReference>
<feature type="compositionally biased region" description="Pro residues" evidence="3">
    <location>
        <begin position="809"/>
        <end position="818"/>
    </location>
</feature>
<dbReference type="InterPro" id="IPR035552">
    <property type="entry name" value="Mti1_SH3"/>
</dbReference>
<dbReference type="SMART" id="SM00326">
    <property type="entry name" value="SH3"/>
    <property type="match status" value="1"/>
</dbReference>
<feature type="compositionally biased region" description="Basic and acidic residues" evidence="3">
    <location>
        <begin position="338"/>
        <end position="358"/>
    </location>
</feature>
<accession>A0A1B2JED8</accession>
<proteinExistence type="predicted"/>
<feature type="compositionally biased region" description="Basic and acidic residues" evidence="3">
    <location>
        <begin position="256"/>
        <end position="277"/>
    </location>
</feature>
<feature type="region of interest" description="Disordered" evidence="3">
    <location>
        <begin position="219"/>
        <end position="436"/>
    </location>
</feature>
<dbReference type="Proteomes" id="UP000094565">
    <property type="component" value="Chromosome 3"/>
</dbReference>
<feature type="compositionally biased region" description="Acidic residues" evidence="3">
    <location>
        <begin position="517"/>
        <end position="527"/>
    </location>
</feature>
<evidence type="ECO:0000256" key="3">
    <source>
        <dbReference type="SAM" id="MobiDB-lite"/>
    </source>
</evidence>
<dbReference type="SUPFAM" id="SSF50044">
    <property type="entry name" value="SH3-domain"/>
    <property type="match status" value="1"/>
</dbReference>
<evidence type="ECO:0000313" key="5">
    <source>
        <dbReference type="EMBL" id="ANZ76424.1"/>
    </source>
</evidence>
<feature type="compositionally biased region" description="Low complexity" evidence="3">
    <location>
        <begin position="105"/>
        <end position="119"/>
    </location>
</feature>
<dbReference type="EMBL" id="CP014586">
    <property type="protein sequence ID" value="ANZ76424.1"/>
    <property type="molecule type" value="Genomic_DNA"/>
</dbReference>
<feature type="compositionally biased region" description="Pro residues" evidence="3">
    <location>
        <begin position="781"/>
        <end position="799"/>
    </location>
</feature>